<comment type="caution">
    <text evidence="2">The sequence shown here is derived from an EMBL/GenBank/DDBJ whole genome shotgun (WGS) entry which is preliminary data.</text>
</comment>
<dbReference type="SUPFAM" id="SSF52058">
    <property type="entry name" value="L domain-like"/>
    <property type="match status" value="1"/>
</dbReference>
<dbReference type="GeneID" id="92374667"/>
<dbReference type="AlphaFoldDB" id="A0A1G4IAA8"/>
<proteinExistence type="predicted"/>
<organism evidence="2 3">
    <name type="scientific">Trypanosoma equiperdum</name>
    <dbReference type="NCBI Taxonomy" id="5694"/>
    <lineage>
        <taxon>Eukaryota</taxon>
        <taxon>Discoba</taxon>
        <taxon>Euglenozoa</taxon>
        <taxon>Kinetoplastea</taxon>
        <taxon>Metakinetoplastina</taxon>
        <taxon>Trypanosomatida</taxon>
        <taxon>Trypanosomatidae</taxon>
        <taxon>Trypanosoma</taxon>
    </lineage>
</organism>
<dbReference type="Gene3D" id="3.80.10.10">
    <property type="entry name" value="Ribonuclease Inhibitor"/>
    <property type="match status" value="1"/>
</dbReference>
<feature type="compositionally biased region" description="Polar residues" evidence="1">
    <location>
        <begin position="643"/>
        <end position="654"/>
    </location>
</feature>
<dbReference type="EMBL" id="CZPT02001167">
    <property type="protein sequence ID" value="SCU69170.1"/>
    <property type="molecule type" value="Genomic_DNA"/>
</dbReference>
<sequence>MIVPPPWGDDDQRKLPERRSGTFSNVFWSSLSTYIGNTVKELQELLEAGAVLNASVCAEAGNVCDDVRPVVPKRLEGVRAACPVISMEELPPIDFCEDTDAVVRAQSRCLRYTQSLMQLLDVTRGCCGSWGRLHRGERNRLRKALTEEAEARFSLVELCTYFVDLRFCHKGIDALTPDIFQFSNVTKLVLSNNPGLTSIPYLPPACLVFIACGCNIRQICGSNTLALVGLSFNAMDGLDFINEMPSLRVLDLTRNTVFDLVLAIDSLRNHPTLDDVTFTGCPIALLDNYKENITRGCPRLRKLDGVTLPCANNALSASPRKAPSVEDGASTYHSCVATPRELSFLVSTGVPIAVTVVKLEGVSNLFHTLLPRDDRSLIERPEPKARKGKRKAKPAAVGISYEFATHFSLKGSWGGEEGAILKCENIPILPAAPSGRATTASRRTLQPSPNAIDNVAELNHTARANIPTSAKLSDLLAQALAITLEVRDDVQFASGNSVTLTYEMGTFVADCSSLLLSTGPPPRALSVKVPIILSEAALAEKRVHARELRKNLTNSLQLLVSASQAPQSSSPLVAANSGSFRRRSKKSTSDRMNASDRFPTETRRLEDDLDELRLLSNIEEKRVDELSSLEMVLTLELSIGSAPKNNNSESSLINRTGRRRAGAKGAAPVA</sequence>
<evidence type="ECO:0000313" key="3">
    <source>
        <dbReference type="Proteomes" id="UP000195570"/>
    </source>
</evidence>
<dbReference type="InterPro" id="IPR032675">
    <property type="entry name" value="LRR_dom_sf"/>
</dbReference>
<protein>
    <submittedName>
        <fullName evidence="2">Leucine-rich repeat protein (LRRP), putative</fullName>
    </submittedName>
</protein>
<keyword evidence="3" id="KW-1185">Reference proteome</keyword>
<dbReference type="VEuPathDB" id="TriTrypDB:TEOVI_000072700"/>
<name>A0A1G4IAA8_TRYEQ</name>
<evidence type="ECO:0000256" key="1">
    <source>
        <dbReference type="SAM" id="MobiDB-lite"/>
    </source>
</evidence>
<feature type="region of interest" description="Disordered" evidence="1">
    <location>
        <begin position="569"/>
        <end position="602"/>
    </location>
</feature>
<feature type="region of interest" description="Disordered" evidence="1">
    <location>
        <begin position="641"/>
        <end position="670"/>
    </location>
</feature>
<dbReference type="Proteomes" id="UP000195570">
    <property type="component" value="Unassembled WGS sequence"/>
</dbReference>
<evidence type="ECO:0000313" key="2">
    <source>
        <dbReference type="EMBL" id="SCU69170.1"/>
    </source>
</evidence>
<dbReference type="RefSeq" id="XP_067080188.1">
    <property type="nucleotide sequence ID" value="XM_067224087.1"/>
</dbReference>
<reference evidence="2" key="1">
    <citation type="submission" date="2016-09" db="EMBL/GenBank/DDBJ databases">
        <authorList>
            <person name="Hebert L."/>
            <person name="Moumen B."/>
        </authorList>
    </citation>
    <scope>NUCLEOTIDE SEQUENCE [LARGE SCALE GENOMIC DNA]</scope>
    <source>
        <strain evidence="2">OVI</strain>
    </source>
</reference>
<gene>
    <name evidence="2" type="ORF">TEOVI_000072700</name>
</gene>
<accession>A0A1G4IAA8</accession>